<name>A0ABR3KLQ7_TRISP</name>
<evidence type="ECO:0000313" key="2">
    <source>
        <dbReference type="Proteomes" id="UP001558632"/>
    </source>
</evidence>
<comment type="caution">
    <text evidence="1">The sequence shown here is derived from an EMBL/GenBank/DDBJ whole genome shotgun (WGS) entry which is preliminary data.</text>
</comment>
<protein>
    <submittedName>
        <fullName evidence="1">Peptide deformylase</fullName>
    </submittedName>
</protein>
<dbReference type="Proteomes" id="UP001558632">
    <property type="component" value="Unassembled WGS sequence"/>
</dbReference>
<evidence type="ECO:0000313" key="1">
    <source>
        <dbReference type="EMBL" id="KAL1238714.1"/>
    </source>
</evidence>
<gene>
    <name evidence="1" type="ORF">TSPI_02300</name>
</gene>
<dbReference type="EMBL" id="JBEUSY010000288">
    <property type="protein sequence ID" value="KAL1238714.1"/>
    <property type="molecule type" value="Genomic_DNA"/>
</dbReference>
<sequence>MTNRDAIRRGRPGDPVAVETVLGWIICGPVNPHPAPKTVAAFSAVVEPKVEDLLRSFWEIKGMGLHAGVALGKRWASWNPQADERLIDELTYDQWFELRS</sequence>
<accession>A0ABR3KLQ7</accession>
<organism evidence="1 2">
    <name type="scientific">Trichinella spiralis</name>
    <name type="common">Trichina worm</name>
    <dbReference type="NCBI Taxonomy" id="6334"/>
    <lineage>
        <taxon>Eukaryota</taxon>
        <taxon>Metazoa</taxon>
        <taxon>Ecdysozoa</taxon>
        <taxon>Nematoda</taxon>
        <taxon>Enoplea</taxon>
        <taxon>Dorylaimia</taxon>
        <taxon>Trichinellida</taxon>
        <taxon>Trichinellidae</taxon>
        <taxon>Trichinella</taxon>
    </lineage>
</organism>
<keyword evidence="2" id="KW-1185">Reference proteome</keyword>
<reference evidence="1 2" key="1">
    <citation type="submission" date="2024-07" db="EMBL/GenBank/DDBJ databases">
        <title>Enhanced genomic and transcriptomic resources for Trichinella pseudospiralis and T. spiralis underpin the discovery of pronounced molecular differences between stages and species.</title>
        <authorList>
            <person name="Pasi K.K."/>
            <person name="La Rosa G."/>
            <person name="Gomez-Morales M.A."/>
            <person name="Tosini F."/>
            <person name="Sumanam S."/>
            <person name="Young N.D."/>
            <person name="Chang B.C."/>
            <person name="Robin G.B."/>
        </authorList>
    </citation>
    <scope>NUCLEOTIDE SEQUENCE [LARGE SCALE GENOMIC DNA]</scope>
    <source>
        <strain evidence="1">ISS534</strain>
    </source>
</reference>
<proteinExistence type="predicted"/>